<gene>
    <name evidence="2" type="ORF">MOP44_12705</name>
</gene>
<evidence type="ECO:0000313" key="2">
    <source>
        <dbReference type="EMBL" id="UWZ86777.1"/>
    </source>
</evidence>
<evidence type="ECO:0000313" key="3">
    <source>
        <dbReference type="Proteomes" id="UP001059380"/>
    </source>
</evidence>
<dbReference type="InterPro" id="IPR029068">
    <property type="entry name" value="Glyas_Bleomycin-R_OHBP_Dase"/>
</dbReference>
<protein>
    <submittedName>
        <fullName evidence="2">VOC family protein</fullName>
    </submittedName>
</protein>
<keyword evidence="3" id="KW-1185">Reference proteome</keyword>
<dbReference type="Proteomes" id="UP001059380">
    <property type="component" value="Chromosome"/>
</dbReference>
<feature type="domain" description="VOC" evidence="1">
    <location>
        <begin position="2"/>
        <end position="122"/>
    </location>
</feature>
<dbReference type="SUPFAM" id="SSF54593">
    <property type="entry name" value="Glyoxalase/Bleomycin resistance protein/Dihydroxybiphenyl dioxygenase"/>
    <property type="match status" value="1"/>
</dbReference>
<sequence>MPLSGSMIYVKDLERMKSFYADLLGIQPTDSTEGWVSFDADGMLLALHAIPAEIAAGIEIAYPAVLREDAAVKLLFEMPDVEAARERLESLGTQTLRRPWQRAGEACDVVDPEGNIVQLRSARVKST</sequence>
<dbReference type="InterPro" id="IPR037523">
    <property type="entry name" value="VOC_core"/>
</dbReference>
<organism evidence="2 3">
    <name type="scientific">Occallatibacter riparius</name>
    <dbReference type="NCBI Taxonomy" id="1002689"/>
    <lineage>
        <taxon>Bacteria</taxon>
        <taxon>Pseudomonadati</taxon>
        <taxon>Acidobacteriota</taxon>
        <taxon>Terriglobia</taxon>
        <taxon>Terriglobales</taxon>
        <taxon>Acidobacteriaceae</taxon>
        <taxon>Occallatibacter</taxon>
    </lineage>
</organism>
<reference evidence="2" key="1">
    <citation type="submission" date="2021-04" db="EMBL/GenBank/DDBJ databases">
        <title>Phylogenetic analysis of Acidobacteriaceae.</title>
        <authorList>
            <person name="Qiu L."/>
            <person name="Zhang Q."/>
        </authorList>
    </citation>
    <scope>NUCLEOTIDE SEQUENCE</scope>
    <source>
        <strain evidence="2">DSM 25168</strain>
    </source>
</reference>
<dbReference type="RefSeq" id="WP_260796414.1">
    <property type="nucleotide sequence ID" value="NZ_CP093313.1"/>
</dbReference>
<name>A0A9J7BW88_9BACT</name>
<dbReference type="Pfam" id="PF00903">
    <property type="entry name" value="Glyoxalase"/>
    <property type="match status" value="1"/>
</dbReference>
<proteinExistence type="predicted"/>
<dbReference type="Gene3D" id="3.10.180.10">
    <property type="entry name" value="2,3-Dihydroxybiphenyl 1,2-Dioxygenase, domain 1"/>
    <property type="match status" value="1"/>
</dbReference>
<accession>A0A9J7BW88</accession>
<evidence type="ECO:0000259" key="1">
    <source>
        <dbReference type="PROSITE" id="PS51819"/>
    </source>
</evidence>
<dbReference type="KEGG" id="orp:MOP44_12705"/>
<dbReference type="AlphaFoldDB" id="A0A9J7BW88"/>
<dbReference type="InterPro" id="IPR004360">
    <property type="entry name" value="Glyas_Fos-R_dOase_dom"/>
</dbReference>
<dbReference type="EMBL" id="CP093313">
    <property type="protein sequence ID" value="UWZ86777.1"/>
    <property type="molecule type" value="Genomic_DNA"/>
</dbReference>
<dbReference type="PROSITE" id="PS51819">
    <property type="entry name" value="VOC"/>
    <property type="match status" value="1"/>
</dbReference>